<dbReference type="Pfam" id="PF03446">
    <property type="entry name" value="NAD_binding_2"/>
    <property type="match status" value="1"/>
</dbReference>
<dbReference type="InterPro" id="IPR051783">
    <property type="entry name" value="NAD(P)-dependent_oxidoreduct"/>
</dbReference>
<dbReference type="Gene3D" id="3.40.50.720">
    <property type="entry name" value="NAD(P)-binding Rossmann-like Domain"/>
    <property type="match status" value="1"/>
</dbReference>
<dbReference type="InterPro" id="IPR036291">
    <property type="entry name" value="NAD(P)-bd_dom_sf"/>
</dbReference>
<gene>
    <name evidence="2" type="ORF">ACFFUR_07935</name>
</gene>
<accession>A0ABV5J4I3</accession>
<dbReference type="SUPFAM" id="SSF51735">
    <property type="entry name" value="NAD(P)-binding Rossmann-fold domains"/>
    <property type="match status" value="1"/>
</dbReference>
<keyword evidence="3" id="KW-1185">Reference proteome</keyword>
<dbReference type="EMBL" id="JBHMEW010000053">
    <property type="protein sequence ID" value="MFB9211733.1"/>
    <property type="molecule type" value="Genomic_DNA"/>
</dbReference>
<organism evidence="2 3">
    <name type="scientific">Echinicola jeungdonensis</name>
    <dbReference type="NCBI Taxonomy" id="709343"/>
    <lineage>
        <taxon>Bacteria</taxon>
        <taxon>Pseudomonadati</taxon>
        <taxon>Bacteroidota</taxon>
        <taxon>Cytophagia</taxon>
        <taxon>Cytophagales</taxon>
        <taxon>Cyclobacteriaceae</taxon>
        <taxon>Echinicola</taxon>
    </lineage>
</organism>
<evidence type="ECO:0000259" key="1">
    <source>
        <dbReference type="Pfam" id="PF03446"/>
    </source>
</evidence>
<proteinExistence type="predicted"/>
<dbReference type="PANTHER" id="PTHR48079">
    <property type="entry name" value="PROTEIN YEEZ"/>
    <property type="match status" value="1"/>
</dbReference>
<evidence type="ECO:0000313" key="3">
    <source>
        <dbReference type="Proteomes" id="UP001589654"/>
    </source>
</evidence>
<name>A0ABV5J4I3_9BACT</name>
<evidence type="ECO:0000313" key="2">
    <source>
        <dbReference type="EMBL" id="MFB9211733.1"/>
    </source>
</evidence>
<dbReference type="PANTHER" id="PTHR48079:SF6">
    <property type="entry name" value="NAD(P)-BINDING DOMAIN-CONTAINING PROTEIN-RELATED"/>
    <property type="match status" value="1"/>
</dbReference>
<dbReference type="Proteomes" id="UP001589654">
    <property type="component" value="Unassembled WGS sequence"/>
</dbReference>
<feature type="domain" description="6-phosphogluconate dehydrogenase NADP-binding" evidence="1">
    <location>
        <begin position="2"/>
        <end position="44"/>
    </location>
</feature>
<reference evidence="2 3" key="1">
    <citation type="submission" date="2024-09" db="EMBL/GenBank/DDBJ databases">
        <authorList>
            <person name="Sun Q."/>
            <person name="Mori K."/>
        </authorList>
    </citation>
    <scope>NUCLEOTIDE SEQUENCE [LARGE SCALE GENOMIC DNA]</scope>
    <source>
        <strain evidence="2 3">CECT 7682</strain>
    </source>
</reference>
<protein>
    <submittedName>
        <fullName evidence="2">NAD(P)-binding domain-containing protein</fullName>
    </submittedName>
</protein>
<dbReference type="InterPro" id="IPR006115">
    <property type="entry name" value="6PGDH_NADP-bd"/>
</dbReference>
<comment type="caution">
    <text evidence="2">The sequence shown here is derived from an EMBL/GenBank/DDBJ whole genome shotgun (WGS) entry which is preliminary data.</text>
</comment>
<sequence length="271" mass="31005">MKISIIGLGWLGEPLAHHLISQGHEVTGSTTSEEKHQQLTKEGIPNQILKFVPHPEGKQFNRLFKTDALIINIPPKRRHFPDTFHPEQIKYVKSLAIQSRVKKVIYTSATSVYPNLNRLMRESEKLDHNNTGNPALLDAENLLWKDRDYDLTVIRLGGLLGMDRIPGKYFSGKENVPGHPPVNYIHQSDAIRLITFILEKDIWNQTFNGVSPIHPSKKEVFLKNAQELGIAPPRSFDLGKKADWKEIDGTKIGEFGFRFIYENPLFFDYLL</sequence>
<dbReference type="RefSeq" id="WP_379945395.1">
    <property type="nucleotide sequence ID" value="NZ_JBHMEW010000053.1"/>
</dbReference>